<keyword evidence="1" id="KW-0472">Membrane</keyword>
<accession>A0A8H4AW15</accession>
<feature type="transmembrane region" description="Helical" evidence="1">
    <location>
        <begin position="176"/>
        <end position="199"/>
    </location>
</feature>
<dbReference type="OrthoDB" id="9996464at2759"/>
<protein>
    <submittedName>
        <fullName evidence="2">Membrane protein</fullName>
    </submittedName>
</protein>
<feature type="transmembrane region" description="Helical" evidence="1">
    <location>
        <begin position="20"/>
        <end position="43"/>
    </location>
</feature>
<evidence type="ECO:0000313" key="3">
    <source>
        <dbReference type="Proteomes" id="UP000439903"/>
    </source>
</evidence>
<dbReference type="Proteomes" id="UP000439903">
    <property type="component" value="Unassembled WGS sequence"/>
</dbReference>
<dbReference type="AlphaFoldDB" id="A0A8H4AW15"/>
<keyword evidence="1" id="KW-0812">Transmembrane</keyword>
<dbReference type="EMBL" id="WTPW01000185">
    <property type="protein sequence ID" value="KAF0538181.1"/>
    <property type="molecule type" value="Genomic_DNA"/>
</dbReference>
<name>A0A8H4AW15_GIGMA</name>
<dbReference type="NCBIfam" id="NF041646">
    <property type="entry name" value="VC0807_fam"/>
    <property type="match status" value="1"/>
</dbReference>
<proteinExistence type="predicted"/>
<organism evidence="2 3">
    <name type="scientific">Gigaspora margarita</name>
    <dbReference type="NCBI Taxonomy" id="4874"/>
    <lineage>
        <taxon>Eukaryota</taxon>
        <taxon>Fungi</taxon>
        <taxon>Fungi incertae sedis</taxon>
        <taxon>Mucoromycota</taxon>
        <taxon>Glomeromycotina</taxon>
        <taxon>Glomeromycetes</taxon>
        <taxon>Diversisporales</taxon>
        <taxon>Gigasporaceae</taxon>
        <taxon>Gigaspora</taxon>
    </lineage>
</organism>
<sequence>MSFIDVGLPLFLYFILSDHLSTILALIISGVPPAFSVIVTFILRKQLNVIGLLVLIGFIVGIILSVVQGDPKLVLLRESVITGVIGSVFIINLIPIKVGSFEMRPLVYYNAKNSGITNLKGLTENEPIPERWERYWKSYPRFRQRFIVLTAVWGFGLLLEVPVRVIIIYRSATVNAAVYIGTIFLYCWFGCLVLFTIIYTKYMQNKGEEAAASAAIKD</sequence>
<comment type="caution">
    <text evidence="2">The sequence shown here is derived from an EMBL/GenBank/DDBJ whole genome shotgun (WGS) entry which is preliminary data.</text>
</comment>
<feature type="transmembrane region" description="Helical" evidence="1">
    <location>
        <begin position="74"/>
        <end position="94"/>
    </location>
</feature>
<feature type="transmembrane region" description="Helical" evidence="1">
    <location>
        <begin position="146"/>
        <end position="170"/>
    </location>
</feature>
<keyword evidence="1" id="KW-1133">Transmembrane helix</keyword>
<gene>
    <name evidence="2" type="ORF">F8M41_008133</name>
</gene>
<feature type="transmembrane region" description="Helical" evidence="1">
    <location>
        <begin position="50"/>
        <end position="68"/>
    </location>
</feature>
<reference evidence="2 3" key="1">
    <citation type="journal article" date="2019" name="Environ. Microbiol.">
        <title>At the nexus of three kingdoms: the genome of the mycorrhizal fungus Gigaspora margarita provides insights into plant, endobacterial and fungal interactions.</title>
        <authorList>
            <person name="Venice F."/>
            <person name="Ghignone S."/>
            <person name="Salvioli di Fossalunga A."/>
            <person name="Amselem J."/>
            <person name="Novero M."/>
            <person name="Xianan X."/>
            <person name="Sedzielewska Toro K."/>
            <person name="Morin E."/>
            <person name="Lipzen A."/>
            <person name="Grigoriev I.V."/>
            <person name="Henrissat B."/>
            <person name="Martin F.M."/>
            <person name="Bonfante P."/>
        </authorList>
    </citation>
    <scope>NUCLEOTIDE SEQUENCE [LARGE SCALE GENOMIC DNA]</scope>
    <source>
        <strain evidence="2 3">BEG34</strain>
    </source>
</reference>
<keyword evidence="3" id="KW-1185">Reference proteome</keyword>
<evidence type="ECO:0000256" key="1">
    <source>
        <dbReference type="SAM" id="Phobius"/>
    </source>
</evidence>
<evidence type="ECO:0000313" key="2">
    <source>
        <dbReference type="EMBL" id="KAF0538181.1"/>
    </source>
</evidence>